<feature type="transmembrane region" description="Helical" evidence="14">
    <location>
        <begin position="300"/>
        <end position="323"/>
    </location>
</feature>
<dbReference type="Gene3D" id="2.60.40.420">
    <property type="entry name" value="Cupredoxins - blue copper proteins"/>
    <property type="match status" value="3"/>
</dbReference>
<feature type="transmembrane region" description="Helical" evidence="14">
    <location>
        <begin position="124"/>
        <end position="142"/>
    </location>
</feature>
<dbReference type="CDD" id="cd11020">
    <property type="entry name" value="CuRO_1_CuNIR"/>
    <property type="match status" value="1"/>
</dbReference>
<keyword evidence="7 12" id="KW-0479">Metal-binding</keyword>
<dbReference type="RefSeq" id="WP_126500707.1">
    <property type="nucleotide sequence ID" value="NZ_LR134479.1"/>
</dbReference>
<keyword evidence="10 12" id="KW-0186">Copper</keyword>
<feature type="domain" description="Plastocyanin-like" evidence="15">
    <location>
        <begin position="728"/>
        <end position="837"/>
    </location>
</feature>
<evidence type="ECO:0000256" key="3">
    <source>
        <dbReference type="ARBA" id="ARBA00010609"/>
    </source>
</evidence>
<dbReference type="EC" id="1.7.2.1" evidence="5"/>
<organism evidence="16 17">
    <name type="scientific">Rothia aeria</name>
    <dbReference type="NCBI Taxonomy" id="172042"/>
    <lineage>
        <taxon>Bacteria</taxon>
        <taxon>Bacillati</taxon>
        <taxon>Actinomycetota</taxon>
        <taxon>Actinomycetes</taxon>
        <taxon>Micrococcales</taxon>
        <taxon>Micrococcaceae</taxon>
        <taxon>Rothia</taxon>
    </lineage>
</organism>
<reference evidence="16 17" key="1">
    <citation type="submission" date="2018-12" db="EMBL/GenBank/DDBJ databases">
        <authorList>
            <consortium name="Pathogen Informatics"/>
        </authorList>
    </citation>
    <scope>NUCLEOTIDE SEQUENCE [LARGE SCALE GENOMIC DNA]</scope>
    <source>
        <strain evidence="16 17">NCTC10207</strain>
    </source>
</reference>
<keyword evidence="14" id="KW-1133">Transmembrane helix</keyword>
<gene>
    <name evidence="16" type="primary">aniA</name>
    <name evidence="16" type="ORF">NCTC10207_02278</name>
</gene>
<evidence type="ECO:0000256" key="11">
    <source>
        <dbReference type="ARBA" id="ARBA00049340"/>
    </source>
</evidence>
<feature type="transmembrane region" description="Helical" evidence="14">
    <location>
        <begin position="439"/>
        <end position="457"/>
    </location>
</feature>
<keyword evidence="14" id="KW-0472">Membrane</keyword>
<evidence type="ECO:0000259" key="15">
    <source>
        <dbReference type="Pfam" id="PF07732"/>
    </source>
</evidence>
<keyword evidence="8" id="KW-0677">Repeat</keyword>
<dbReference type="Gene3D" id="1.20.210.10">
    <property type="entry name" value="Cytochrome c oxidase-like, subunit I domain"/>
    <property type="match status" value="1"/>
</dbReference>
<feature type="region of interest" description="Disordered" evidence="13">
    <location>
        <begin position="1"/>
        <end position="80"/>
    </location>
</feature>
<evidence type="ECO:0000256" key="5">
    <source>
        <dbReference type="ARBA" id="ARBA00011882"/>
    </source>
</evidence>
<sequence length="999" mass="105566">MSEKLNGPSADEPERGGAQGKNTHHDDSQRAGSAGAGAAGAGGRGAAGSKPGSAPLGSSGSSGLQIGARPEGTPGANLTTEEIARRASGRGTWHRRASKPVSYWMFGIIAALLAHRFIPNGGWLIVHMVTLGLITNSILIWSQHFTEALMKIKIPDEARGVQVTRIFTLNAGIVVLMLGMVFQEQLPTLYILTLAGASVVGAMVTWHGVSLLKQVKQALPSRFGATIRFYIAAAFMLPFGAALGAMTAFPGLEKTLHAQFLLAHEAVNVLGFVGVTVVGTLITFWPTMLRTKMVENALGISVRALQLMIAGVLVTALSAIFGGVPGARFAAGAGLLVYCVGLLMVAVVMVRTMRTKRPGEFPPMSVGAGFIWLVLGVLATAFMVLSTPFAELDMRTVTPVFVAGFLLQVLLGAMSYLLPQRMGGGPAVVRASNKEFSRFAAARVTVVNLSLIVFMLPTTLTGSWVKVTVSAMGALGLASFLPCMVRGVKASVNTRKEMMAARARGEKPSFDGSGIQPEPVNHTRHSLFGVLAVVLALTLGIAVDPSSVGFNLMGGSTATGTGQTTTVKVKATSNYRFTPDTAQVPVGNRLVVEVTNEDQGMTHDLTFNNGAKTGTINPGETKSVDVGVITADSEGWCSVAGHRQQGMLFHVKATGSNLQANGHHGGGASGGGAGSNGSGSNVMTAQNGNVDLHASPGEGYERRDPVLQPVPAGEKRDGKTVHKITMDVQELNREVAPGVDVKAWTFNGSYMGPILHGKLGDVFEITLENNGSMGHSLDFHAGMVSPDNTMKTIAPGEKLVYRFEATGTGIWLYHCSTTPMSLHMASGMYGAVVIDPQDMDPVDHEYVLVQNETYLSDTGQTAENGNKLTEVSSEGIAAGTPTFTMFNGHATQYINQPLEAKKGERVRIWLMAAGPSKGMSFHVVGSQFDTVYKEGGYLLRRGKDPYGVTGGHSQALDLDSAQGGFVEMQFREPGTYTFVNHQFAEMERGAMGKIKVTDK</sequence>
<comment type="cofactor">
    <cofactor evidence="1 12">
        <name>Cu(+)</name>
        <dbReference type="ChEBI" id="CHEBI:49552"/>
    </cofactor>
</comment>
<feature type="binding site" description="type 1 copper site" evidence="12">
    <location>
        <position position="828"/>
    </location>
    <ligand>
        <name>Cu cation</name>
        <dbReference type="ChEBI" id="CHEBI:23378"/>
        <label>1</label>
    </ligand>
</feature>
<feature type="binding site" description="type 1 copper site" evidence="12">
    <location>
        <position position="815"/>
    </location>
    <ligand>
        <name>Cu cation</name>
        <dbReference type="ChEBI" id="CHEBI:23378"/>
        <label>1</label>
    </ligand>
</feature>
<feature type="binding site" description="type 1 copper site" evidence="12">
    <location>
        <position position="780"/>
    </location>
    <ligand>
        <name>Cu cation</name>
        <dbReference type="ChEBI" id="CHEBI:23378"/>
        <label>1</label>
    </ligand>
</feature>
<name>A0A7Z9D5X0_9MICC</name>
<comment type="similarity">
    <text evidence="3">Belongs to the multicopper oxidase family.</text>
</comment>
<dbReference type="EMBL" id="LR134479">
    <property type="protein sequence ID" value="VEI24834.1"/>
    <property type="molecule type" value="Genomic_DNA"/>
</dbReference>
<feature type="transmembrane region" description="Helical" evidence="14">
    <location>
        <begin position="526"/>
        <end position="543"/>
    </location>
</feature>
<feature type="transmembrane region" description="Helical" evidence="14">
    <location>
        <begin position="329"/>
        <end position="350"/>
    </location>
</feature>
<feature type="transmembrane region" description="Helical" evidence="14">
    <location>
        <begin position="163"/>
        <end position="182"/>
    </location>
</feature>
<evidence type="ECO:0000256" key="9">
    <source>
        <dbReference type="ARBA" id="ARBA00023002"/>
    </source>
</evidence>
<protein>
    <recommendedName>
        <fullName evidence="6">Copper-containing nitrite reductase</fullName>
        <ecNumber evidence="5">1.7.2.1</ecNumber>
    </recommendedName>
</protein>
<feature type="transmembrane region" description="Helical" evidence="14">
    <location>
        <begin position="370"/>
        <end position="390"/>
    </location>
</feature>
<dbReference type="PANTHER" id="PTHR11709:SF394">
    <property type="entry name" value="FI03373P-RELATED"/>
    <property type="match status" value="1"/>
</dbReference>
<feature type="transmembrane region" description="Helical" evidence="14">
    <location>
        <begin position="396"/>
        <end position="418"/>
    </location>
</feature>
<feature type="compositionally biased region" description="Gly residues" evidence="13">
    <location>
        <begin position="34"/>
        <end position="46"/>
    </location>
</feature>
<feature type="transmembrane region" description="Helical" evidence="14">
    <location>
        <begin position="101"/>
        <end position="118"/>
    </location>
</feature>
<proteinExistence type="inferred from homology"/>
<evidence type="ECO:0000256" key="8">
    <source>
        <dbReference type="ARBA" id="ARBA00022737"/>
    </source>
</evidence>
<dbReference type="PANTHER" id="PTHR11709">
    <property type="entry name" value="MULTI-COPPER OXIDASE"/>
    <property type="match status" value="1"/>
</dbReference>
<evidence type="ECO:0000256" key="12">
    <source>
        <dbReference type="PIRSR" id="PIRSR601287-1"/>
    </source>
</evidence>
<dbReference type="AlphaFoldDB" id="A0A7Z9D5X0"/>
<comment type="cofactor">
    <cofactor evidence="2 12">
        <name>Cu(2+)</name>
        <dbReference type="ChEBI" id="CHEBI:29036"/>
    </cofactor>
</comment>
<feature type="binding site" description="type 1 copper site" evidence="12">
    <location>
        <position position="981"/>
    </location>
    <ligand>
        <name>Cu cation</name>
        <dbReference type="ChEBI" id="CHEBI:23378"/>
        <label>1</label>
    </ligand>
</feature>
<evidence type="ECO:0000256" key="6">
    <source>
        <dbReference type="ARBA" id="ARBA00017290"/>
    </source>
</evidence>
<evidence type="ECO:0000256" key="1">
    <source>
        <dbReference type="ARBA" id="ARBA00001960"/>
    </source>
</evidence>
<dbReference type="InterPro" id="IPR045087">
    <property type="entry name" value="Cu-oxidase_fam"/>
</dbReference>
<dbReference type="Pfam" id="PF07732">
    <property type="entry name" value="Cu-oxidase_3"/>
    <property type="match status" value="1"/>
</dbReference>
<feature type="compositionally biased region" description="Low complexity" evidence="13">
    <location>
        <begin position="47"/>
        <end position="68"/>
    </location>
</feature>
<comment type="catalytic activity">
    <reaction evidence="11">
        <text>nitric oxide + Fe(III)-[cytochrome c] + H2O = Fe(II)-[cytochrome c] + nitrite + 2 H(+)</text>
        <dbReference type="Rhea" id="RHEA:15233"/>
        <dbReference type="Rhea" id="RHEA-COMP:10350"/>
        <dbReference type="Rhea" id="RHEA-COMP:14399"/>
        <dbReference type="ChEBI" id="CHEBI:15377"/>
        <dbReference type="ChEBI" id="CHEBI:15378"/>
        <dbReference type="ChEBI" id="CHEBI:16301"/>
        <dbReference type="ChEBI" id="CHEBI:16480"/>
        <dbReference type="ChEBI" id="CHEBI:29033"/>
        <dbReference type="ChEBI" id="CHEBI:29034"/>
        <dbReference type="EC" id="1.7.2.1"/>
    </reaction>
</comment>
<evidence type="ECO:0000256" key="4">
    <source>
        <dbReference type="ARBA" id="ARBA00011233"/>
    </source>
</evidence>
<dbReference type="SUPFAM" id="SSF49503">
    <property type="entry name" value="Cupredoxins"/>
    <property type="match status" value="3"/>
</dbReference>
<feature type="binding site" description="type 1 copper site" evidence="12">
    <location>
        <position position="775"/>
    </location>
    <ligand>
        <name>Cu cation</name>
        <dbReference type="ChEBI" id="CHEBI:23378"/>
        <label>1</label>
    </ligand>
</feature>
<accession>A0A7Z9D5X0</accession>
<feature type="binding site" description="type 1 copper site" evidence="12">
    <location>
        <position position="814"/>
    </location>
    <ligand>
        <name>Cu cation</name>
        <dbReference type="ChEBI" id="CHEBI:23378"/>
        <label>1</label>
    </ligand>
</feature>
<dbReference type="InterPro" id="IPR036927">
    <property type="entry name" value="Cyt_c_oxase-like_su1_sf"/>
</dbReference>
<evidence type="ECO:0000256" key="7">
    <source>
        <dbReference type="ARBA" id="ARBA00022723"/>
    </source>
</evidence>
<evidence type="ECO:0000256" key="13">
    <source>
        <dbReference type="SAM" id="MobiDB-lite"/>
    </source>
</evidence>
<evidence type="ECO:0000313" key="17">
    <source>
        <dbReference type="Proteomes" id="UP000282386"/>
    </source>
</evidence>
<keyword evidence="14" id="KW-0812">Transmembrane</keyword>
<dbReference type="InterPro" id="IPR011707">
    <property type="entry name" value="Cu-oxidase-like_N"/>
</dbReference>
<evidence type="ECO:0000313" key="16">
    <source>
        <dbReference type="EMBL" id="VEI24834.1"/>
    </source>
</evidence>
<feature type="transmembrane region" description="Helical" evidence="14">
    <location>
        <begin position="469"/>
        <end position="488"/>
    </location>
</feature>
<dbReference type="Proteomes" id="UP000282386">
    <property type="component" value="Chromosome"/>
</dbReference>
<dbReference type="GO" id="GO:0050421">
    <property type="term" value="F:nitrite reductase (NO-forming) activity"/>
    <property type="evidence" value="ECO:0007669"/>
    <property type="project" value="UniProtKB-EC"/>
</dbReference>
<feature type="binding site" description="type 1 copper site" evidence="12">
    <location>
        <position position="823"/>
    </location>
    <ligand>
        <name>Cu cation</name>
        <dbReference type="ChEBI" id="CHEBI:23378"/>
        <label>1</label>
    </ligand>
</feature>
<dbReference type="InterPro" id="IPR001287">
    <property type="entry name" value="NO2-reductase_Cu"/>
</dbReference>
<feature type="region of interest" description="Disordered" evidence="13">
    <location>
        <begin position="659"/>
        <end position="718"/>
    </location>
</feature>
<feature type="transmembrane region" description="Helical" evidence="14">
    <location>
        <begin position="229"/>
        <end position="249"/>
    </location>
</feature>
<dbReference type="InterPro" id="IPR008972">
    <property type="entry name" value="Cupredoxin"/>
</dbReference>
<dbReference type="CDD" id="cd04208">
    <property type="entry name" value="CuRO_2_CuNIR"/>
    <property type="match status" value="1"/>
</dbReference>
<feature type="transmembrane region" description="Helical" evidence="14">
    <location>
        <begin position="269"/>
        <end position="288"/>
    </location>
</feature>
<dbReference type="GO" id="GO:0005507">
    <property type="term" value="F:copper ion binding"/>
    <property type="evidence" value="ECO:0007669"/>
    <property type="project" value="InterPro"/>
</dbReference>
<keyword evidence="9 16" id="KW-0560">Oxidoreductase</keyword>
<feature type="transmembrane region" description="Helical" evidence="14">
    <location>
        <begin position="188"/>
        <end position="209"/>
    </location>
</feature>
<dbReference type="PRINTS" id="PR00695">
    <property type="entry name" value="CUNO2RDTASE"/>
</dbReference>
<evidence type="ECO:0000256" key="2">
    <source>
        <dbReference type="ARBA" id="ARBA00001973"/>
    </source>
</evidence>
<evidence type="ECO:0000256" key="10">
    <source>
        <dbReference type="ARBA" id="ARBA00023008"/>
    </source>
</evidence>
<feature type="compositionally biased region" description="Gly residues" evidence="13">
    <location>
        <begin position="663"/>
        <end position="677"/>
    </location>
</feature>
<evidence type="ECO:0000256" key="14">
    <source>
        <dbReference type="SAM" id="Phobius"/>
    </source>
</evidence>
<comment type="subunit">
    <text evidence="4">Homotrimer.</text>
</comment>